<sequence length="500" mass="55458">MSYSRVAPGLALASQLRICSGVVIGLTGAKGHQGENADVFDSLTWENPEVHLKTPAYGTPTSNKKGTLTSNKKYICPARLQTWEDFNFETLEELKLLDVIREARTGLSGPPYLGQGDLFVKAEAETLHILTKWSHSIVQAGLDAVAKDIPTCIWNPRATEEAKASSTHQSTPAYTESSPSLPPTPFAKGQHTDARGRKKPHRFNPDGGATAICRTHGRSCPASEVELLPKDYKPSTKWRSEEVLQKLVNEDGSWITGATHNSKTFPIQQAFTYSVRYGCRYGCVLTTEEAFIFRVRPEFKLGDSTKSLNQVLRTDACLEYAVVPWSTNEGQSEERGNDTGPPSSRLTFNMALWFIHVLASAEHRIQWEYGKLSDSSMAIRECNAVTTPATPDSHFHTRKRKVAGRSTTPRESSRESSTEQINSSFRSESAHFGPKLPLPRGISSSSDATLFNAESSLQLPTTSFAVGDERAVDAECQETRQDDERELRRSKRVRARYDDL</sequence>
<gene>
    <name evidence="1" type="ORF">NQ176_g10129</name>
</gene>
<evidence type="ECO:0000313" key="1">
    <source>
        <dbReference type="EMBL" id="KAJ2966485.1"/>
    </source>
</evidence>
<evidence type="ECO:0000313" key="2">
    <source>
        <dbReference type="Proteomes" id="UP001143910"/>
    </source>
</evidence>
<keyword evidence="2" id="KW-1185">Reference proteome</keyword>
<accession>A0ACC1MHK4</accession>
<organism evidence="1 2">
    <name type="scientific">Zarea fungicola</name>
    <dbReference type="NCBI Taxonomy" id="93591"/>
    <lineage>
        <taxon>Eukaryota</taxon>
        <taxon>Fungi</taxon>
        <taxon>Dikarya</taxon>
        <taxon>Ascomycota</taxon>
        <taxon>Pezizomycotina</taxon>
        <taxon>Sordariomycetes</taxon>
        <taxon>Hypocreomycetidae</taxon>
        <taxon>Hypocreales</taxon>
        <taxon>Cordycipitaceae</taxon>
        <taxon>Zarea</taxon>
    </lineage>
</organism>
<protein>
    <submittedName>
        <fullName evidence="1">Uncharacterized protein</fullName>
    </submittedName>
</protein>
<dbReference type="EMBL" id="JANJQO010002611">
    <property type="protein sequence ID" value="KAJ2966485.1"/>
    <property type="molecule type" value="Genomic_DNA"/>
</dbReference>
<comment type="caution">
    <text evidence="1">The sequence shown here is derived from an EMBL/GenBank/DDBJ whole genome shotgun (WGS) entry which is preliminary data.</text>
</comment>
<name>A0ACC1MHK4_9HYPO</name>
<reference evidence="1" key="1">
    <citation type="submission" date="2022-08" db="EMBL/GenBank/DDBJ databases">
        <title>Genome Sequence of Lecanicillium fungicola.</title>
        <authorList>
            <person name="Buettner E."/>
        </authorList>
    </citation>
    <scope>NUCLEOTIDE SEQUENCE</scope>
    <source>
        <strain evidence="1">Babe33</strain>
    </source>
</reference>
<proteinExistence type="predicted"/>
<dbReference type="Proteomes" id="UP001143910">
    <property type="component" value="Unassembled WGS sequence"/>
</dbReference>